<feature type="chain" id="PRO_5040772277" evidence="1">
    <location>
        <begin position="21"/>
        <end position="147"/>
    </location>
</feature>
<sequence length="147" mass="17283">MNSLLSTFLTVLTMETKSTTDVFMCIPPEDALEVARGRKTNVYRTYPLPATVRRIWFYTTAPLQYIEYVVCISHNEAESNTDNKPPRYAYKIRQIWMLKHPIHLHQAITRGIFKAPPPKYCWATESFLDSCPFYRQYPVRGPTEIMW</sequence>
<proteinExistence type="predicted"/>
<evidence type="ECO:0000256" key="1">
    <source>
        <dbReference type="SAM" id="SignalP"/>
    </source>
</evidence>
<dbReference type="GeneID" id="81468302"/>
<dbReference type="RefSeq" id="XP_056574934.1">
    <property type="nucleotide sequence ID" value="XM_056729119.1"/>
</dbReference>
<protein>
    <submittedName>
        <fullName evidence="2">Uncharacterized protein</fullName>
    </submittedName>
</protein>
<reference evidence="2" key="2">
    <citation type="journal article" date="2023" name="IMA Fungus">
        <title>Comparative genomic study of the Penicillium genus elucidates a diverse pangenome and 15 lateral gene transfer events.</title>
        <authorList>
            <person name="Petersen C."/>
            <person name="Sorensen T."/>
            <person name="Nielsen M.R."/>
            <person name="Sondergaard T.E."/>
            <person name="Sorensen J.L."/>
            <person name="Fitzpatrick D.A."/>
            <person name="Frisvad J.C."/>
            <person name="Nielsen K.L."/>
        </authorList>
    </citation>
    <scope>NUCLEOTIDE SEQUENCE</scope>
    <source>
        <strain evidence="2">IBT 3081</strain>
    </source>
</reference>
<keyword evidence="1" id="KW-0732">Signal</keyword>
<dbReference type="AlphaFoldDB" id="A0A9W9UTH5"/>
<reference evidence="2" key="1">
    <citation type="submission" date="2022-12" db="EMBL/GenBank/DDBJ databases">
        <authorList>
            <person name="Petersen C."/>
        </authorList>
    </citation>
    <scope>NUCLEOTIDE SEQUENCE</scope>
    <source>
        <strain evidence="2">IBT 3081</strain>
    </source>
</reference>
<dbReference type="OrthoDB" id="2149705at2759"/>
<organism evidence="2 3">
    <name type="scientific">Penicillium concentricum</name>
    <dbReference type="NCBI Taxonomy" id="293559"/>
    <lineage>
        <taxon>Eukaryota</taxon>
        <taxon>Fungi</taxon>
        <taxon>Dikarya</taxon>
        <taxon>Ascomycota</taxon>
        <taxon>Pezizomycotina</taxon>
        <taxon>Eurotiomycetes</taxon>
        <taxon>Eurotiomycetidae</taxon>
        <taxon>Eurotiales</taxon>
        <taxon>Aspergillaceae</taxon>
        <taxon>Penicillium</taxon>
    </lineage>
</organism>
<dbReference type="Proteomes" id="UP001147752">
    <property type="component" value="Unassembled WGS sequence"/>
</dbReference>
<accession>A0A9W9UTH5</accession>
<comment type="caution">
    <text evidence="2">The sequence shown here is derived from an EMBL/GenBank/DDBJ whole genome shotgun (WGS) entry which is preliminary data.</text>
</comment>
<evidence type="ECO:0000313" key="2">
    <source>
        <dbReference type="EMBL" id="KAJ5356787.1"/>
    </source>
</evidence>
<name>A0A9W9UTH5_9EURO</name>
<feature type="signal peptide" evidence="1">
    <location>
        <begin position="1"/>
        <end position="20"/>
    </location>
</feature>
<evidence type="ECO:0000313" key="3">
    <source>
        <dbReference type="Proteomes" id="UP001147752"/>
    </source>
</evidence>
<dbReference type="EMBL" id="JAPZBT010000006">
    <property type="protein sequence ID" value="KAJ5356787.1"/>
    <property type="molecule type" value="Genomic_DNA"/>
</dbReference>
<keyword evidence="3" id="KW-1185">Reference proteome</keyword>
<gene>
    <name evidence="2" type="ORF">N7517_011396</name>
</gene>